<reference evidence="1" key="1">
    <citation type="submission" date="2019-10" db="EMBL/GenBank/DDBJ databases">
        <authorList>
            <person name="Zhang R."/>
            <person name="Pan Y."/>
            <person name="Wang J."/>
            <person name="Ma R."/>
            <person name="Yu S."/>
        </authorList>
    </citation>
    <scope>NUCLEOTIDE SEQUENCE</scope>
    <source>
        <strain evidence="1">LA-IB0</strain>
        <tissue evidence="1">Leaf</tissue>
    </source>
</reference>
<dbReference type="EMBL" id="WHWC01000012">
    <property type="protein sequence ID" value="KAG8372327.1"/>
    <property type="molecule type" value="Genomic_DNA"/>
</dbReference>
<keyword evidence="2" id="KW-1185">Reference proteome</keyword>
<protein>
    <submittedName>
        <fullName evidence="1">Uncharacterized protein</fullName>
    </submittedName>
</protein>
<evidence type="ECO:0000313" key="1">
    <source>
        <dbReference type="EMBL" id="KAG8372327.1"/>
    </source>
</evidence>
<name>A0AAV6WV52_9LAMI</name>
<comment type="caution">
    <text evidence="1">The sequence shown here is derived from an EMBL/GenBank/DDBJ whole genome shotgun (WGS) entry which is preliminary data.</text>
</comment>
<accession>A0AAV6WV52</accession>
<sequence length="185" mass="22226">MKSPHYKVLGLMPKGQSQYSIDVYESETHTWKHYAKRQIIYYCQFQKNDVYWTDGFYFIKPGGKSYYLCLQEIEEPDDNYLYVFELNRSDRSWFMKYHVDLSPIADIFAAGNYRLVSTVLGIVRGDRDEDSMFLFHEPGKIILYRFHDDTFEVLVDFRRDDYYEEGRFQFGFNDSYQFIETLAPA</sequence>
<gene>
    <name evidence="1" type="ORF">BUALT_Bualt12G0054600</name>
</gene>
<dbReference type="AlphaFoldDB" id="A0AAV6WV52"/>
<evidence type="ECO:0000313" key="2">
    <source>
        <dbReference type="Proteomes" id="UP000826271"/>
    </source>
</evidence>
<dbReference type="Proteomes" id="UP000826271">
    <property type="component" value="Unassembled WGS sequence"/>
</dbReference>
<proteinExistence type="predicted"/>
<organism evidence="1 2">
    <name type="scientific">Buddleja alternifolia</name>
    <dbReference type="NCBI Taxonomy" id="168488"/>
    <lineage>
        <taxon>Eukaryota</taxon>
        <taxon>Viridiplantae</taxon>
        <taxon>Streptophyta</taxon>
        <taxon>Embryophyta</taxon>
        <taxon>Tracheophyta</taxon>
        <taxon>Spermatophyta</taxon>
        <taxon>Magnoliopsida</taxon>
        <taxon>eudicotyledons</taxon>
        <taxon>Gunneridae</taxon>
        <taxon>Pentapetalae</taxon>
        <taxon>asterids</taxon>
        <taxon>lamiids</taxon>
        <taxon>Lamiales</taxon>
        <taxon>Scrophulariaceae</taxon>
        <taxon>Buddlejeae</taxon>
        <taxon>Buddleja</taxon>
    </lineage>
</organism>